<dbReference type="PANTHER" id="PTHR47074:SF61">
    <property type="entry name" value="RNASE H TYPE-1 DOMAIN-CONTAINING PROTEIN"/>
    <property type="match status" value="1"/>
</dbReference>
<reference evidence="2 3" key="1">
    <citation type="journal article" date="2019" name="Genome Biol. Evol.">
        <title>Insights into the evolution of the New World diploid cottons (Gossypium, subgenus Houzingenia) based on genome sequencing.</title>
        <authorList>
            <person name="Grover C.E."/>
            <person name="Arick M.A. 2nd"/>
            <person name="Thrash A."/>
            <person name="Conover J.L."/>
            <person name="Sanders W.S."/>
            <person name="Peterson D.G."/>
            <person name="Frelichowski J.E."/>
            <person name="Scheffler J.A."/>
            <person name="Scheffler B.E."/>
            <person name="Wendel J.F."/>
        </authorList>
    </citation>
    <scope>NUCLEOTIDE SEQUENCE [LARGE SCALE GENOMIC DNA]</scope>
    <source>
        <strain evidence="2">57</strain>
        <tissue evidence="2">Leaf</tissue>
    </source>
</reference>
<evidence type="ECO:0000259" key="1">
    <source>
        <dbReference type="Pfam" id="PF13456"/>
    </source>
</evidence>
<dbReference type="Proteomes" id="UP000593573">
    <property type="component" value="Unassembled WGS sequence"/>
</dbReference>
<dbReference type="OrthoDB" id="1001318at2759"/>
<protein>
    <recommendedName>
        <fullName evidence="1">RNase H type-1 domain-containing protein</fullName>
    </recommendedName>
</protein>
<dbReference type="InterPro" id="IPR002156">
    <property type="entry name" value="RNaseH_domain"/>
</dbReference>
<sequence>MHFWFNGLTAAMSYVFNIGFPEFKACDCRAVSMQTVKRVYWPNGEERGTPRRHNAPDCTVVGDHRVAQLHRFDHNFNADGFGDGGIRLAKRRGIRVWNVKVEKPHRLVVDALCPRYGEEVEDFIRIFQECPTTVESTGKEIAEWVVRYIRELEGLEDKKITRLKGNEEWNPLLDSFIKINFNASFNQTQARPGSGVVARNSFCEIVASKTILHRAIASPFAMEGHACFQALLLGLQLRLPIVIVEGDAMTIIKKCKTDHQDKSEVEAIILNIQQMKGGFQRIYFKHVPRSANTLAHYLATES</sequence>
<dbReference type="PANTHER" id="PTHR47074">
    <property type="entry name" value="BNAC02G40300D PROTEIN"/>
    <property type="match status" value="1"/>
</dbReference>
<feature type="domain" description="RNase H type-1" evidence="1">
    <location>
        <begin position="180"/>
        <end position="301"/>
    </location>
</feature>
<dbReference type="InterPro" id="IPR044730">
    <property type="entry name" value="RNase_H-like_dom_plant"/>
</dbReference>
<proteinExistence type="predicted"/>
<dbReference type="InterPro" id="IPR036397">
    <property type="entry name" value="RNaseH_sf"/>
</dbReference>
<name>A0A7J8W5H2_9ROSI</name>
<dbReference type="CDD" id="cd06222">
    <property type="entry name" value="RNase_H_like"/>
    <property type="match status" value="1"/>
</dbReference>
<dbReference type="Gene3D" id="3.30.420.10">
    <property type="entry name" value="Ribonuclease H-like superfamily/Ribonuclease H"/>
    <property type="match status" value="1"/>
</dbReference>
<dbReference type="InterPro" id="IPR052929">
    <property type="entry name" value="RNase_H-like_EbsB-rel"/>
</dbReference>
<comment type="caution">
    <text evidence="2">The sequence shown here is derived from an EMBL/GenBank/DDBJ whole genome shotgun (WGS) entry which is preliminary data.</text>
</comment>
<keyword evidence="3" id="KW-1185">Reference proteome</keyword>
<dbReference type="GO" id="GO:0003676">
    <property type="term" value="F:nucleic acid binding"/>
    <property type="evidence" value="ECO:0007669"/>
    <property type="project" value="InterPro"/>
</dbReference>
<dbReference type="SUPFAM" id="SSF53098">
    <property type="entry name" value="Ribonuclease H-like"/>
    <property type="match status" value="1"/>
</dbReference>
<dbReference type="AlphaFoldDB" id="A0A7J8W5H2"/>
<gene>
    <name evidence="2" type="ORF">Goklo_024443</name>
</gene>
<dbReference type="InterPro" id="IPR012337">
    <property type="entry name" value="RNaseH-like_sf"/>
</dbReference>
<organism evidence="2 3">
    <name type="scientific">Gossypium klotzschianum</name>
    <dbReference type="NCBI Taxonomy" id="34286"/>
    <lineage>
        <taxon>Eukaryota</taxon>
        <taxon>Viridiplantae</taxon>
        <taxon>Streptophyta</taxon>
        <taxon>Embryophyta</taxon>
        <taxon>Tracheophyta</taxon>
        <taxon>Spermatophyta</taxon>
        <taxon>Magnoliopsida</taxon>
        <taxon>eudicotyledons</taxon>
        <taxon>Gunneridae</taxon>
        <taxon>Pentapetalae</taxon>
        <taxon>rosids</taxon>
        <taxon>malvids</taxon>
        <taxon>Malvales</taxon>
        <taxon>Malvaceae</taxon>
        <taxon>Malvoideae</taxon>
        <taxon>Gossypium</taxon>
    </lineage>
</organism>
<accession>A0A7J8W5H2</accession>
<dbReference type="GO" id="GO:0004523">
    <property type="term" value="F:RNA-DNA hybrid ribonuclease activity"/>
    <property type="evidence" value="ECO:0007669"/>
    <property type="project" value="InterPro"/>
</dbReference>
<evidence type="ECO:0000313" key="2">
    <source>
        <dbReference type="EMBL" id="MBA0670142.1"/>
    </source>
</evidence>
<dbReference type="EMBL" id="JABFAB010235437">
    <property type="protein sequence ID" value="MBA0670142.1"/>
    <property type="molecule type" value="Genomic_DNA"/>
</dbReference>
<dbReference type="Pfam" id="PF13456">
    <property type="entry name" value="RVT_3"/>
    <property type="match status" value="1"/>
</dbReference>
<evidence type="ECO:0000313" key="3">
    <source>
        <dbReference type="Proteomes" id="UP000593573"/>
    </source>
</evidence>